<sequence length="68" mass="7000">MHALFYAFIVLLCPCPPSFLLPSLTHIPSWTALQASALATQPAPANLAAVQAVQPVAPAVVVPSPPDA</sequence>
<proteinExistence type="predicted"/>
<organism evidence="2 3">
    <name type="scientific">Paraphaeosphaeria minitans</name>
    <dbReference type="NCBI Taxonomy" id="565426"/>
    <lineage>
        <taxon>Eukaryota</taxon>
        <taxon>Fungi</taxon>
        <taxon>Dikarya</taxon>
        <taxon>Ascomycota</taxon>
        <taxon>Pezizomycotina</taxon>
        <taxon>Dothideomycetes</taxon>
        <taxon>Pleosporomycetidae</taxon>
        <taxon>Pleosporales</taxon>
        <taxon>Massarineae</taxon>
        <taxon>Didymosphaeriaceae</taxon>
        <taxon>Paraphaeosphaeria</taxon>
    </lineage>
</organism>
<keyword evidence="3" id="KW-1185">Reference proteome</keyword>
<accession>A0A9P6GJE4</accession>
<protein>
    <submittedName>
        <fullName evidence="2">Uncharacterized protein</fullName>
    </submittedName>
</protein>
<keyword evidence="1" id="KW-0732">Signal</keyword>
<dbReference type="AlphaFoldDB" id="A0A9P6GJE4"/>
<gene>
    <name evidence="2" type="ORF">PMIN01_04278</name>
</gene>
<evidence type="ECO:0000256" key="1">
    <source>
        <dbReference type="SAM" id="SignalP"/>
    </source>
</evidence>
<dbReference type="Proteomes" id="UP000756921">
    <property type="component" value="Unassembled WGS sequence"/>
</dbReference>
<name>A0A9P6GJE4_9PLEO</name>
<feature type="chain" id="PRO_5040347385" evidence="1">
    <location>
        <begin position="21"/>
        <end position="68"/>
    </location>
</feature>
<reference evidence="2" key="1">
    <citation type="journal article" date="2020" name="Mol. Plant Microbe Interact.">
        <title>Genome Sequence of the Biocontrol Agent Coniothyrium minitans strain Conio (IMI 134523).</title>
        <authorList>
            <person name="Patel D."/>
            <person name="Shittu T.A."/>
            <person name="Baroncelli R."/>
            <person name="Muthumeenakshi S."/>
            <person name="Osborne T.H."/>
            <person name="Janganan T.K."/>
            <person name="Sreenivasaprasad S."/>
        </authorList>
    </citation>
    <scope>NUCLEOTIDE SEQUENCE</scope>
    <source>
        <strain evidence="2">Conio</strain>
    </source>
</reference>
<comment type="caution">
    <text evidence="2">The sequence shown here is derived from an EMBL/GenBank/DDBJ whole genome shotgun (WGS) entry which is preliminary data.</text>
</comment>
<evidence type="ECO:0000313" key="2">
    <source>
        <dbReference type="EMBL" id="KAF9736499.1"/>
    </source>
</evidence>
<dbReference type="EMBL" id="WJXW01000004">
    <property type="protein sequence ID" value="KAF9736499.1"/>
    <property type="molecule type" value="Genomic_DNA"/>
</dbReference>
<evidence type="ECO:0000313" key="3">
    <source>
        <dbReference type="Proteomes" id="UP000756921"/>
    </source>
</evidence>
<feature type="signal peptide" evidence="1">
    <location>
        <begin position="1"/>
        <end position="20"/>
    </location>
</feature>